<protein>
    <submittedName>
        <fullName evidence="1">Uncharacterized protein</fullName>
    </submittedName>
</protein>
<dbReference type="Gramene" id="Zm00001eb132010_T001">
    <property type="protein sequence ID" value="Zm00001eb132010_P001"/>
    <property type="gene ID" value="Zm00001eb132010"/>
</dbReference>
<evidence type="ECO:0000313" key="2">
    <source>
        <dbReference type="Proteomes" id="UP000007305"/>
    </source>
</evidence>
<dbReference type="Proteomes" id="UP000007305">
    <property type="component" value="Chromosome 3"/>
</dbReference>
<name>A0A804N3J4_MAIZE</name>
<evidence type="ECO:0000313" key="1">
    <source>
        <dbReference type="EnsemblPlants" id="Zm00001eb132010_P001"/>
    </source>
</evidence>
<dbReference type="AlphaFoldDB" id="A0A804N3J4"/>
<dbReference type="InParanoid" id="A0A804N3J4"/>
<proteinExistence type="predicted"/>
<accession>A0A804N3J4</accession>
<reference evidence="2" key="1">
    <citation type="submission" date="2015-12" db="EMBL/GenBank/DDBJ databases">
        <title>Update maize B73 reference genome by single molecule sequencing technologies.</title>
        <authorList>
            <consortium name="Maize Genome Sequencing Project"/>
            <person name="Ware D."/>
        </authorList>
    </citation>
    <scope>NUCLEOTIDE SEQUENCE [LARGE SCALE GENOMIC DNA]</scope>
    <source>
        <strain evidence="2">cv. B73</strain>
    </source>
</reference>
<keyword evidence="2" id="KW-1185">Reference proteome</keyword>
<organism evidence="1 2">
    <name type="scientific">Zea mays</name>
    <name type="common">Maize</name>
    <dbReference type="NCBI Taxonomy" id="4577"/>
    <lineage>
        <taxon>Eukaryota</taxon>
        <taxon>Viridiplantae</taxon>
        <taxon>Streptophyta</taxon>
        <taxon>Embryophyta</taxon>
        <taxon>Tracheophyta</taxon>
        <taxon>Spermatophyta</taxon>
        <taxon>Magnoliopsida</taxon>
        <taxon>Liliopsida</taxon>
        <taxon>Poales</taxon>
        <taxon>Poaceae</taxon>
        <taxon>PACMAD clade</taxon>
        <taxon>Panicoideae</taxon>
        <taxon>Andropogonodae</taxon>
        <taxon>Andropogoneae</taxon>
        <taxon>Tripsacinae</taxon>
        <taxon>Zea</taxon>
    </lineage>
</organism>
<dbReference type="EnsemblPlants" id="Zm00001eb132010_T001">
    <property type="protein sequence ID" value="Zm00001eb132010_P001"/>
    <property type="gene ID" value="Zm00001eb132010"/>
</dbReference>
<reference evidence="1" key="2">
    <citation type="submission" date="2019-07" db="EMBL/GenBank/DDBJ databases">
        <authorList>
            <person name="Seetharam A."/>
            <person name="Woodhouse M."/>
            <person name="Cannon E."/>
        </authorList>
    </citation>
    <scope>NUCLEOTIDE SEQUENCE [LARGE SCALE GENOMIC DNA]</scope>
    <source>
        <strain evidence="1">cv. B73</strain>
    </source>
</reference>
<reference evidence="1" key="3">
    <citation type="submission" date="2021-05" db="UniProtKB">
        <authorList>
            <consortium name="EnsemblPlants"/>
        </authorList>
    </citation>
    <scope>IDENTIFICATION</scope>
    <source>
        <strain evidence="1">cv. B73</strain>
    </source>
</reference>
<sequence>GEITRASGAVGLFYGAHPVFFLQTRHSTGRACLQCPWPVRARAHTKHQEFRCAERGEEAANHTRYSPVIFLALSPLAVACLQLDPRSSWLVFSSFIFMLGPDSTSAPLVELVVVLLFLAPSVFDEMSS</sequence>